<evidence type="ECO:0000256" key="1">
    <source>
        <dbReference type="ARBA" id="ARBA00004651"/>
    </source>
</evidence>
<feature type="transmembrane region" description="Helical" evidence="9">
    <location>
        <begin position="29"/>
        <end position="52"/>
    </location>
</feature>
<dbReference type="EMBL" id="JAFBDT010000012">
    <property type="protein sequence ID" value="MBM7562072.1"/>
    <property type="molecule type" value="Genomic_DNA"/>
</dbReference>
<accession>A0ABS2MRP2</accession>
<dbReference type="Pfam" id="PF00005">
    <property type="entry name" value="ABC_tran"/>
    <property type="match status" value="1"/>
</dbReference>
<dbReference type="InterPro" id="IPR043428">
    <property type="entry name" value="LivM-like"/>
</dbReference>
<evidence type="ECO:0000256" key="7">
    <source>
        <dbReference type="ARBA" id="ARBA00022989"/>
    </source>
</evidence>
<name>A0ABS2MRP2_9FIRM</name>
<evidence type="ECO:0000256" key="9">
    <source>
        <dbReference type="SAM" id="Phobius"/>
    </source>
</evidence>
<dbReference type="InterPro" id="IPR032823">
    <property type="entry name" value="BCA_ABC_TP_C"/>
</dbReference>
<organism evidence="11 12">
    <name type="scientific">Fusibacter tunisiensis</name>
    <dbReference type="NCBI Taxonomy" id="1008308"/>
    <lineage>
        <taxon>Bacteria</taxon>
        <taxon>Bacillati</taxon>
        <taxon>Bacillota</taxon>
        <taxon>Clostridia</taxon>
        <taxon>Eubacteriales</taxon>
        <taxon>Eubacteriales Family XII. Incertae Sedis</taxon>
        <taxon>Fusibacter</taxon>
    </lineage>
</organism>
<keyword evidence="8 9" id="KW-0472">Membrane</keyword>
<dbReference type="SUPFAM" id="SSF52540">
    <property type="entry name" value="P-loop containing nucleoside triphosphate hydrolases"/>
    <property type="match status" value="1"/>
</dbReference>
<keyword evidence="6" id="KW-0067">ATP-binding</keyword>
<dbReference type="InterPro" id="IPR001851">
    <property type="entry name" value="ABC_transp_permease"/>
</dbReference>
<dbReference type="PANTHER" id="PTHR45772">
    <property type="entry name" value="CONSERVED COMPONENT OF ABC TRANSPORTER FOR NATURAL AMINO ACIDS-RELATED"/>
    <property type="match status" value="1"/>
</dbReference>
<comment type="subcellular location">
    <subcellularLocation>
        <location evidence="1">Cell membrane</location>
        <topology evidence="1">Multi-pass membrane protein</topology>
    </subcellularLocation>
</comment>
<dbReference type="PROSITE" id="PS50893">
    <property type="entry name" value="ABC_TRANSPORTER_2"/>
    <property type="match status" value="1"/>
</dbReference>
<dbReference type="CDD" id="cd03219">
    <property type="entry name" value="ABC_Mj1267_LivG_branched"/>
    <property type="match status" value="1"/>
</dbReference>
<keyword evidence="5" id="KW-0547">Nucleotide-binding</keyword>
<gene>
    <name evidence="11" type="ORF">JOC49_001615</name>
</gene>
<dbReference type="InterPro" id="IPR027417">
    <property type="entry name" value="P-loop_NTPase"/>
</dbReference>
<evidence type="ECO:0000256" key="6">
    <source>
        <dbReference type="ARBA" id="ARBA00022840"/>
    </source>
</evidence>
<dbReference type="Pfam" id="PF02653">
    <property type="entry name" value="BPD_transp_2"/>
    <property type="match status" value="2"/>
</dbReference>
<evidence type="ECO:0000256" key="2">
    <source>
        <dbReference type="ARBA" id="ARBA00022448"/>
    </source>
</evidence>
<feature type="transmembrane region" description="Helical" evidence="9">
    <location>
        <begin position="58"/>
        <end position="77"/>
    </location>
</feature>
<dbReference type="Proteomes" id="UP000767854">
    <property type="component" value="Unassembled WGS sequence"/>
</dbReference>
<evidence type="ECO:0000313" key="12">
    <source>
        <dbReference type="Proteomes" id="UP000767854"/>
    </source>
</evidence>
<keyword evidence="3" id="KW-1003">Cell membrane</keyword>
<keyword evidence="2" id="KW-0813">Transport</keyword>
<evidence type="ECO:0000256" key="5">
    <source>
        <dbReference type="ARBA" id="ARBA00022741"/>
    </source>
</evidence>
<dbReference type="Gene3D" id="3.40.50.300">
    <property type="entry name" value="P-loop containing nucleotide triphosphate hydrolases"/>
    <property type="match status" value="1"/>
</dbReference>
<dbReference type="InterPro" id="IPR003593">
    <property type="entry name" value="AAA+_ATPase"/>
</dbReference>
<dbReference type="Pfam" id="PF12399">
    <property type="entry name" value="BCA_ABC_TP_C"/>
    <property type="match status" value="1"/>
</dbReference>
<comment type="caution">
    <text evidence="11">The sequence shown here is derived from an EMBL/GenBank/DDBJ whole genome shotgun (WGS) entry which is preliminary data.</text>
</comment>
<dbReference type="InterPro" id="IPR003439">
    <property type="entry name" value="ABC_transporter-like_ATP-bd"/>
</dbReference>
<sequence length="415" mass="45537">MLYIVNKTKTGMAMRAVSRDYEAARLMGINVDTIVSITFFLGSILAVLGGFLLGLSEIMLIAGIVAAILGALIAAPILRLRDDYLAIATLGFSEIIRVVFTNTMSLTNGALGLKGLTRYTNVYYSWGLAILVIVFMFSLRKSSYGKALMAIREDEVAAESMSVLKAEGITMRFGGLTAVSELTLEVPEHGIVGLIGPNGAGKTTVFNMITGVYAPTAGDIKFDNRSILNIKPHRITERGIARTFQNIRLFKELSVLDNVVIANHLRLESNIFSAVLRLPGYVRKEKAIYEKSLKLLDEVGLLAYQSDKAGSLPYGKQRKLEIARALATDPALLLLDEPAAGMNPQESMELMHFVRLVREKFNVSILMIEHHMQVIMGVCEKIYVLDYGVNIAEGTPLEVQSNPKVIEAYLGVEDD</sequence>
<dbReference type="CDD" id="cd06581">
    <property type="entry name" value="TM_PBP1_LivM_like"/>
    <property type="match status" value="1"/>
</dbReference>
<evidence type="ECO:0000256" key="8">
    <source>
        <dbReference type="ARBA" id="ARBA00023136"/>
    </source>
</evidence>
<dbReference type="SMART" id="SM00382">
    <property type="entry name" value="AAA"/>
    <property type="match status" value="1"/>
</dbReference>
<dbReference type="InterPro" id="IPR051120">
    <property type="entry name" value="ABC_AA/LPS_Transport"/>
</dbReference>
<evidence type="ECO:0000259" key="10">
    <source>
        <dbReference type="PROSITE" id="PS50893"/>
    </source>
</evidence>
<feature type="transmembrane region" description="Helical" evidence="9">
    <location>
        <begin position="122"/>
        <end position="139"/>
    </location>
</feature>
<keyword evidence="7 9" id="KW-1133">Transmembrane helix</keyword>
<evidence type="ECO:0000313" key="11">
    <source>
        <dbReference type="EMBL" id="MBM7562072.1"/>
    </source>
</evidence>
<protein>
    <submittedName>
        <fullName evidence="11">ABC-type branched-subunit amino acid transport system ATPase component</fullName>
    </submittedName>
</protein>
<keyword evidence="4 9" id="KW-0812">Transmembrane</keyword>
<evidence type="ECO:0000256" key="3">
    <source>
        <dbReference type="ARBA" id="ARBA00022475"/>
    </source>
</evidence>
<feature type="domain" description="ABC transporter" evidence="10">
    <location>
        <begin position="164"/>
        <end position="412"/>
    </location>
</feature>
<dbReference type="PANTHER" id="PTHR45772:SF7">
    <property type="entry name" value="AMINO ACID ABC TRANSPORTER ATP-BINDING PROTEIN"/>
    <property type="match status" value="1"/>
</dbReference>
<reference evidence="11 12" key="1">
    <citation type="submission" date="2021-01" db="EMBL/GenBank/DDBJ databases">
        <title>Genomic Encyclopedia of Type Strains, Phase IV (KMG-IV): sequencing the most valuable type-strain genomes for metagenomic binning, comparative biology and taxonomic classification.</title>
        <authorList>
            <person name="Goeker M."/>
        </authorList>
    </citation>
    <scope>NUCLEOTIDE SEQUENCE [LARGE SCALE GENOMIC DNA]</scope>
    <source>
        <strain evidence="11 12">DSM 24436</strain>
    </source>
</reference>
<evidence type="ECO:0000256" key="4">
    <source>
        <dbReference type="ARBA" id="ARBA00022692"/>
    </source>
</evidence>
<proteinExistence type="predicted"/>
<keyword evidence="12" id="KW-1185">Reference proteome</keyword>